<feature type="non-terminal residue" evidence="7">
    <location>
        <position position="1"/>
    </location>
</feature>
<sequence length="187" mass="21899">SCVKIRRLFQLMLNVLVVIAILHANMLKLHNPVYIFSFSTILNEILMIVLHLLYFAPSFFLQDFLFSEHFVEMGRKVLDAILMICWYFGTLSHIVIANNRFFTVVFNQYAIFTRRRVVFITIFQVLMSIGLALMTQFFFPCCRLTFTYSVYTYTYLEIPGMKNYSNMFDLPLNSLATLTPLIAYSTV</sequence>
<keyword evidence="8" id="KW-1185">Reference proteome</keyword>
<comment type="subcellular location">
    <subcellularLocation>
        <location evidence="1">Membrane</location>
    </subcellularLocation>
</comment>
<evidence type="ECO:0000256" key="2">
    <source>
        <dbReference type="ARBA" id="ARBA00022692"/>
    </source>
</evidence>
<evidence type="ECO:0000256" key="5">
    <source>
        <dbReference type="SAM" id="Phobius"/>
    </source>
</evidence>
<dbReference type="Pfam" id="PF10328">
    <property type="entry name" value="7TM_GPCR_Srx"/>
    <property type="match status" value="1"/>
</dbReference>
<evidence type="ECO:0000313" key="8">
    <source>
        <dbReference type="Proteomes" id="UP001432027"/>
    </source>
</evidence>
<reference evidence="7" key="1">
    <citation type="submission" date="2023-10" db="EMBL/GenBank/DDBJ databases">
        <title>Genome assembly of Pristionchus species.</title>
        <authorList>
            <person name="Yoshida K."/>
            <person name="Sommer R.J."/>
        </authorList>
    </citation>
    <scope>NUCLEOTIDE SEQUENCE</scope>
    <source>
        <strain evidence="7">RS0144</strain>
    </source>
</reference>
<keyword evidence="2 5" id="KW-0812">Transmembrane</keyword>
<feature type="transmembrane region" description="Helical" evidence="5">
    <location>
        <begin position="117"/>
        <end position="139"/>
    </location>
</feature>
<dbReference type="Proteomes" id="UP001432027">
    <property type="component" value="Unassembled WGS sequence"/>
</dbReference>
<dbReference type="AlphaFoldDB" id="A0AAV5TBA3"/>
<evidence type="ECO:0000256" key="4">
    <source>
        <dbReference type="ARBA" id="ARBA00023136"/>
    </source>
</evidence>
<feature type="transmembrane region" description="Helical" evidence="5">
    <location>
        <begin position="33"/>
        <end position="56"/>
    </location>
</feature>
<feature type="non-terminal residue" evidence="7">
    <location>
        <position position="187"/>
    </location>
</feature>
<accession>A0AAV5TBA3</accession>
<keyword evidence="3 5" id="KW-1133">Transmembrane helix</keyword>
<dbReference type="InterPro" id="IPR019430">
    <property type="entry name" value="7TM_GPCR_serpentine_rcpt_Srx"/>
</dbReference>
<feature type="domain" description="G-protein coupled receptors family 1 profile" evidence="6">
    <location>
        <begin position="13"/>
        <end position="187"/>
    </location>
</feature>
<evidence type="ECO:0000256" key="3">
    <source>
        <dbReference type="ARBA" id="ARBA00022989"/>
    </source>
</evidence>
<dbReference type="PANTHER" id="PTHR22718:SF11">
    <property type="entry name" value="7TM GPCR SERPENTINE RECEPTOR CLASS X (SRX) DOMAIN-CONTAINING PROTEIN"/>
    <property type="match status" value="1"/>
</dbReference>
<dbReference type="Gene3D" id="1.20.1070.10">
    <property type="entry name" value="Rhodopsin 7-helix transmembrane proteins"/>
    <property type="match status" value="1"/>
</dbReference>
<gene>
    <name evidence="7" type="ORF">PENTCL1PPCAC_14387</name>
</gene>
<evidence type="ECO:0000256" key="1">
    <source>
        <dbReference type="ARBA" id="ARBA00004370"/>
    </source>
</evidence>
<dbReference type="PROSITE" id="PS50262">
    <property type="entry name" value="G_PROTEIN_RECEP_F1_2"/>
    <property type="match status" value="1"/>
</dbReference>
<proteinExistence type="predicted"/>
<keyword evidence="4 5" id="KW-0472">Membrane</keyword>
<feature type="transmembrane region" description="Helical" evidence="5">
    <location>
        <begin position="77"/>
        <end position="97"/>
    </location>
</feature>
<dbReference type="GO" id="GO:0016020">
    <property type="term" value="C:membrane"/>
    <property type="evidence" value="ECO:0007669"/>
    <property type="project" value="UniProtKB-SubCell"/>
</dbReference>
<evidence type="ECO:0000259" key="6">
    <source>
        <dbReference type="PROSITE" id="PS50262"/>
    </source>
</evidence>
<dbReference type="SUPFAM" id="SSF81321">
    <property type="entry name" value="Family A G protein-coupled receptor-like"/>
    <property type="match status" value="1"/>
</dbReference>
<dbReference type="PANTHER" id="PTHR22718">
    <property type="entry name" value="SERPENTINE RECEPTOR, CLASS X"/>
    <property type="match status" value="1"/>
</dbReference>
<dbReference type="EMBL" id="BTSX01000004">
    <property type="protein sequence ID" value="GMS92212.1"/>
    <property type="molecule type" value="Genomic_DNA"/>
</dbReference>
<organism evidence="7 8">
    <name type="scientific">Pristionchus entomophagus</name>
    <dbReference type="NCBI Taxonomy" id="358040"/>
    <lineage>
        <taxon>Eukaryota</taxon>
        <taxon>Metazoa</taxon>
        <taxon>Ecdysozoa</taxon>
        <taxon>Nematoda</taxon>
        <taxon>Chromadorea</taxon>
        <taxon>Rhabditida</taxon>
        <taxon>Rhabditina</taxon>
        <taxon>Diplogasteromorpha</taxon>
        <taxon>Diplogasteroidea</taxon>
        <taxon>Neodiplogasteridae</taxon>
        <taxon>Pristionchus</taxon>
    </lineage>
</organism>
<comment type="caution">
    <text evidence="7">The sequence shown here is derived from an EMBL/GenBank/DDBJ whole genome shotgun (WGS) entry which is preliminary data.</text>
</comment>
<name>A0AAV5TBA3_9BILA</name>
<dbReference type="InterPro" id="IPR017452">
    <property type="entry name" value="GPCR_Rhodpsn_7TM"/>
</dbReference>
<protein>
    <recommendedName>
        <fullName evidence="6">G-protein coupled receptors family 1 profile domain-containing protein</fullName>
    </recommendedName>
</protein>
<evidence type="ECO:0000313" key="7">
    <source>
        <dbReference type="EMBL" id="GMS92212.1"/>
    </source>
</evidence>
<feature type="transmembrane region" description="Helical" evidence="5">
    <location>
        <begin position="7"/>
        <end position="27"/>
    </location>
</feature>